<sequence>MRGYSCDHSPELNQVVLNLITENQTGIPVYMQAASGHINDNEGFKNIIKQHVKSLKAANNNRYFIGDAALYVAETI</sequence>
<dbReference type="KEGG" id="mya:MORIYA_2933"/>
<proteinExistence type="predicted"/>
<dbReference type="AlphaFoldDB" id="A0A330LZ17"/>
<accession>A0A330LZ17</accession>
<reference evidence="2" key="1">
    <citation type="submission" date="2018-05" db="EMBL/GenBank/DDBJ databases">
        <authorList>
            <person name="Cea G.-C."/>
            <person name="William W."/>
        </authorList>
    </citation>
    <scope>NUCLEOTIDE SEQUENCE [LARGE SCALE GENOMIC DNA]</scope>
    <source>
        <strain evidence="2">DB21MT 5</strain>
    </source>
</reference>
<keyword evidence="2" id="KW-1185">Reference proteome</keyword>
<dbReference type="Proteomes" id="UP000250163">
    <property type="component" value="Chromosome MORIYA"/>
</dbReference>
<evidence type="ECO:0000313" key="2">
    <source>
        <dbReference type="Proteomes" id="UP000250163"/>
    </source>
</evidence>
<organism evidence="1 2">
    <name type="scientific">Moritella yayanosii</name>
    <dbReference type="NCBI Taxonomy" id="69539"/>
    <lineage>
        <taxon>Bacteria</taxon>
        <taxon>Pseudomonadati</taxon>
        <taxon>Pseudomonadota</taxon>
        <taxon>Gammaproteobacteria</taxon>
        <taxon>Alteromonadales</taxon>
        <taxon>Moritellaceae</taxon>
        <taxon>Moritella</taxon>
    </lineage>
</organism>
<name>A0A330LZ17_9GAMM</name>
<dbReference type="EMBL" id="LS483250">
    <property type="protein sequence ID" value="SQD79395.1"/>
    <property type="molecule type" value="Genomic_DNA"/>
</dbReference>
<evidence type="ECO:0000313" key="1">
    <source>
        <dbReference type="EMBL" id="SQD79395.1"/>
    </source>
</evidence>
<gene>
    <name evidence="1" type="ORF">MORIYA_2933</name>
</gene>
<protein>
    <submittedName>
        <fullName evidence="1">Uncharacterized protein</fullName>
    </submittedName>
</protein>